<reference evidence="1 2" key="1">
    <citation type="journal article" date="2018" name="Sci. Rep.">
        <title>Genomic signatures of local adaptation to the degree of environmental predictability in rotifers.</title>
        <authorList>
            <person name="Franch-Gras L."/>
            <person name="Hahn C."/>
            <person name="Garcia-Roger E.M."/>
            <person name="Carmona M.J."/>
            <person name="Serra M."/>
            <person name="Gomez A."/>
        </authorList>
    </citation>
    <scope>NUCLEOTIDE SEQUENCE [LARGE SCALE GENOMIC DNA]</scope>
    <source>
        <strain evidence="1">HYR1</strain>
    </source>
</reference>
<name>A0A3M7R6F8_BRAPC</name>
<dbReference type="AlphaFoldDB" id="A0A3M7R6F8"/>
<proteinExistence type="predicted"/>
<keyword evidence="2" id="KW-1185">Reference proteome</keyword>
<comment type="caution">
    <text evidence="1">The sequence shown here is derived from an EMBL/GenBank/DDBJ whole genome shotgun (WGS) entry which is preliminary data.</text>
</comment>
<evidence type="ECO:0000313" key="1">
    <source>
        <dbReference type="EMBL" id="RNA18838.1"/>
    </source>
</evidence>
<evidence type="ECO:0000313" key="2">
    <source>
        <dbReference type="Proteomes" id="UP000276133"/>
    </source>
</evidence>
<sequence>MKLTDETNMLTTYSNFSCHQNHDVFEITSLKYQKRFIFSLMGPKIYYDFSSSKFCKTFKNKNDINIFSILLPNFYEIKYKPSNKSRKI</sequence>
<gene>
    <name evidence="1" type="ORF">BpHYR1_023908</name>
</gene>
<accession>A0A3M7R6F8</accession>
<protein>
    <submittedName>
        <fullName evidence="1">Uncharacterized protein</fullName>
    </submittedName>
</protein>
<dbReference type="Proteomes" id="UP000276133">
    <property type="component" value="Unassembled WGS sequence"/>
</dbReference>
<dbReference type="EMBL" id="REGN01004166">
    <property type="protein sequence ID" value="RNA18838.1"/>
    <property type="molecule type" value="Genomic_DNA"/>
</dbReference>
<organism evidence="1 2">
    <name type="scientific">Brachionus plicatilis</name>
    <name type="common">Marine rotifer</name>
    <name type="synonym">Brachionus muelleri</name>
    <dbReference type="NCBI Taxonomy" id="10195"/>
    <lineage>
        <taxon>Eukaryota</taxon>
        <taxon>Metazoa</taxon>
        <taxon>Spiralia</taxon>
        <taxon>Gnathifera</taxon>
        <taxon>Rotifera</taxon>
        <taxon>Eurotatoria</taxon>
        <taxon>Monogononta</taxon>
        <taxon>Pseudotrocha</taxon>
        <taxon>Ploima</taxon>
        <taxon>Brachionidae</taxon>
        <taxon>Brachionus</taxon>
    </lineage>
</organism>